<keyword evidence="4 7" id="KW-0067">ATP-binding</keyword>
<evidence type="ECO:0000313" key="10">
    <source>
        <dbReference type="Proteomes" id="UP000192418"/>
    </source>
</evidence>
<dbReference type="EC" id="6.1.1.22" evidence="7"/>
<comment type="catalytic activity">
    <reaction evidence="7">
        <text>tRNA(Asn) + L-asparagine + ATP = L-asparaginyl-tRNA(Asn) + AMP + diphosphate + H(+)</text>
        <dbReference type="Rhea" id="RHEA:11180"/>
        <dbReference type="Rhea" id="RHEA-COMP:9659"/>
        <dbReference type="Rhea" id="RHEA-COMP:9674"/>
        <dbReference type="ChEBI" id="CHEBI:15378"/>
        <dbReference type="ChEBI" id="CHEBI:30616"/>
        <dbReference type="ChEBI" id="CHEBI:33019"/>
        <dbReference type="ChEBI" id="CHEBI:58048"/>
        <dbReference type="ChEBI" id="CHEBI:78442"/>
        <dbReference type="ChEBI" id="CHEBI:78515"/>
        <dbReference type="ChEBI" id="CHEBI:456215"/>
        <dbReference type="EC" id="6.1.1.22"/>
    </reaction>
</comment>
<dbReference type="GO" id="GO:0006421">
    <property type="term" value="P:asparaginyl-tRNA aminoacylation"/>
    <property type="evidence" value="ECO:0007669"/>
    <property type="project" value="UniProtKB-UniRule"/>
</dbReference>
<dbReference type="InterPro" id="IPR004522">
    <property type="entry name" value="Asn-tRNA-ligase"/>
</dbReference>
<dbReference type="AlphaFoldDB" id="A0A1W1ZRT2"/>
<dbReference type="STRING" id="1121400.SAMN02746065_103144"/>
<evidence type="ECO:0000259" key="8">
    <source>
        <dbReference type="PROSITE" id="PS50862"/>
    </source>
</evidence>
<dbReference type="PANTHER" id="PTHR22594:SF34">
    <property type="entry name" value="ASPARAGINE--TRNA LIGASE, MITOCHONDRIAL-RELATED"/>
    <property type="match status" value="1"/>
</dbReference>
<dbReference type="PANTHER" id="PTHR22594">
    <property type="entry name" value="ASPARTYL/LYSYL-TRNA SYNTHETASE"/>
    <property type="match status" value="1"/>
</dbReference>
<dbReference type="GO" id="GO:0005737">
    <property type="term" value="C:cytoplasm"/>
    <property type="evidence" value="ECO:0007669"/>
    <property type="project" value="UniProtKB-SubCell"/>
</dbReference>
<dbReference type="InterPro" id="IPR004364">
    <property type="entry name" value="Aa-tRNA-synt_II"/>
</dbReference>
<dbReference type="CDD" id="cd04318">
    <property type="entry name" value="EcAsnRS_like_N"/>
    <property type="match status" value="1"/>
</dbReference>
<dbReference type="RefSeq" id="WP_084067111.1">
    <property type="nucleotide sequence ID" value="NZ_FWXY01000003.1"/>
</dbReference>
<dbReference type="SUPFAM" id="SSF55681">
    <property type="entry name" value="Class II aaRS and biotin synthetases"/>
    <property type="match status" value="1"/>
</dbReference>
<dbReference type="OrthoDB" id="9802326at2"/>
<dbReference type="InterPro" id="IPR012340">
    <property type="entry name" value="NA-bd_OB-fold"/>
</dbReference>
<keyword evidence="3 7" id="KW-0547">Nucleotide-binding</keyword>
<dbReference type="Pfam" id="PF00152">
    <property type="entry name" value="tRNA-synt_2"/>
    <property type="match status" value="1"/>
</dbReference>
<keyword evidence="6 7" id="KW-0030">Aminoacyl-tRNA synthetase</keyword>
<dbReference type="GO" id="GO:0004816">
    <property type="term" value="F:asparagine-tRNA ligase activity"/>
    <property type="evidence" value="ECO:0007669"/>
    <property type="project" value="UniProtKB-UniRule"/>
</dbReference>
<gene>
    <name evidence="7" type="primary">asnS</name>
    <name evidence="9" type="ORF">SAMN02746065_103144</name>
</gene>
<dbReference type="HAMAP" id="MF_00534">
    <property type="entry name" value="Asn_tRNA_synth"/>
    <property type="match status" value="1"/>
</dbReference>
<name>A0A1W1ZRT2_9BACT</name>
<accession>A0A1W1ZRT2</accession>
<dbReference type="EMBL" id="FWXY01000003">
    <property type="protein sequence ID" value="SMC51240.1"/>
    <property type="molecule type" value="Genomic_DNA"/>
</dbReference>
<dbReference type="InterPro" id="IPR045864">
    <property type="entry name" value="aa-tRNA-synth_II/BPL/LPL"/>
</dbReference>
<keyword evidence="7" id="KW-0963">Cytoplasm</keyword>
<proteinExistence type="inferred from homology"/>
<dbReference type="Proteomes" id="UP000192418">
    <property type="component" value="Unassembled WGS sequence"/>
</dbReference>
<reference evidence="9 10" key="1">
    <citation type="submission" date="2017-04" db="EMBL/GenBank/DDBJ databases">
        <authorList>
            <person name="Afonso C.L."/>
            <person name="Miller P.J."/>
            <person name="Scott M.A."/>
            <person name="Spackman E."/>
            <person name="Goraichik I."/>
            <person name="Dimitrov K.M."/>
            <person name="Suarez D.L."/>
            <person name="Swayne D.E."/>
        </authorList>
    </citation>
    <scope>NUCLEOTIDE SEQUENCE [LARGE SCALE GENOMIC DNA]</scope>
    <source>
        <strain evidence="9 10">DSM 3385</strain>
    </source>
</reference>
<dbReference type="InterPro" id="IPR006195">
    <property type="entry name" value="aa-tRNA-synth_II"/>
</dbReference>
<keyword evidence="10" id="KW-1185">Reference proteome</keyword>
<evidence type="ECO:0000256" key="2">
    <source>
        <dbReference type="ARBA" id="ARBA00022598"/>
    </source>
</evidence>
<dbReference type="InterPro" id="IPR002312">
    <property type="entry name" value="Asp/Asn-tRNA-synth_IIb"/>
</dbReference>
<evidence type="ECO:0000256" key="3">
    <source>
        <dbReference type="ARBA" id="ARBA00022741"/>
    </source>
</evidence>
<dbReference type="NCBIfam" id="NF003037">
    <property type="entry name" value="PRK03932.1"/>
    <property type="match status" value="1"/>
</dbReference>
<evidence type="ECO:0000256" key="1">
    <source>
        <dbReference type="ARBA" id="ARBA00008226"/>
    </source>
</evidence>
<evidence type="ECO:0000256" key="6">
    <source>
        <dbReference type="ARBA" id="ARBA00023146"/>
    </source>
</evidence>
<comment type="subunit">
    <text evidence="7">Homodimer.</text>
</comment>
<protein>
    <recommendedName>
        <fullName evidence="7">Asparagine--tRNA ligase</fullName>
        <ecNumber evidence="7">6.1.1.22</ecNumber>
    </recommendedName>
    <alternativeName>
        <fullName evidence="7">Asparaginyl-tRNA synthetase</fullName>
        <shortName evidence="7">AsnRS</shortName>
    </alternativeName>
</protein>
<comment type="similarity">
    <text evidence="1 7">Belongs to the class-II aminoacyl-tRNA synthetase family.</text>
</comment>
<dbReference type="Gene3D" id="3.30.930.10">
    <property type="entry name" value="Bira Bifunctional Protein, Domain 2"/>
    <property type="match status" value="1"/>
</dbReference>
<dbReference type="GO" id="GO:0003676">
    <property type="term" value="F:nucleic acid binding"/>
    <property type="evidence" value="ECO:0007669"/>
    <property type="project" value="InterPro"/>
</dbReference>
<comment type="subcellular location">
    <subcellularLocation>
        <location evidence="7">Cytoplasm</location>
    </subcellularLocation>
</comment>
<organism evidence="9 10">
    <name type="scientific">Desulfocicer vacuolatum DSM 3385</name>
    <dbReference type="NCBI Taxonomy" id="1121400"/>
    <lineage>
        <taxon>Bacteria</taxon>
        <taxon>Pseudomonadati</taxon>
        <taxon>Thermodesulfobacteriota</taxon>
        <taxon>Desulfobacteria</taxon>
        <taxon>Desulfobacterales</taxon>
        <taxon>Desulfobacteraceae</taxon>
        <taxon>Desulfocicer</taxon>
    </lineage>
</organism>
<dbReference type="PRINTS" id="PR01042">
    <property type="entry name" value="TRNASYNTHASP"/>
</dbReference>
<dbReference type="InterPro" id="IPR004365">
    <property type="entry name" value="NA-bd_OB_tRNA"/>
</dbReference>
<evidence type="ECO:0000256" key="7">
    <source>
        <dbReference type="HAMAP-Rule" id="MF_00534"/>
    </source>
</evidence>
<keyword evidence="5 7" id="KW-0648">Protein biosynthesis</keyword>
<dbReference type="Gene3D" id="2.40.50.140">
    <property type="entry name" value="Nucleic acid-binding proteins"/>
    <property type="match status" value="1"/>
</dbReference>
<dbReference type="Pfam" id="PF01336">
    <property type="entry name" value="tRNA_anti-codon"/>
    <property type="match status" value="1"/>
</dbReference>
<dbReference type="CDD" id="cd00776">
    <property type="entry name" value="AsxRS_core"/>
    <property type="match status" value="1"/>
</dbReference>
<dbReference type="NCBIfam" id="TIGR00457">
    <property type="entry name" value="asnS"/>
    <property type="match status" value="1"/>
</dbReference>
<dbReference type="FunFam" id="3.30.930.10:FF:000016">
    <property type="entry name" value="Asparagine--tRNA ligase"/>
    <property type="match status" value="1"/>
</dbReference>
<feature type="domain" description="Aminoacyl-transfer RNA synthetases class-II family profile" evidence="8">
    <location>
        <begin position="129"/>
        <end position="449"/>
    </location>
</feature>
<evidence type="ECO:0000256" key="4">
    <source>
        <dbReference type="ARBA" id="ARBA00022840"/>
    </source>
</evidence>
<keyword evidence="2 7" id="KW-0436">Ligase</keyword>
<evidence type="ECO:0000313" key="9">
    <source>
        <dbReference type="EMBL" id="SMC51240.1"/>
    </source>
</evidence>
<dbReference type="GO" id="GO:0005524">
    <property type="term" value="F:ATP binding"/>
    <property type="evidence" value="ECO:0007669"/>
    <property type="project" value="UniProtKB-UniRule"/>
</dbReference>
<dbReference type="SUPFAM" id="SSF50249">
    <property type="entry name" value="Nucleic acid-binding proteins"/>
    <property type="match status" value="1"/>
</dbReference>
<sequence length="459" mass="52251">MQRVKIKELLGNTTAMDKVLVKGWVRTRRDSKTFSFMELNDGSCLKNIQVIADVSLDNYAEVVKLTTGSAICVEGRLVASPGKGQKWEIHADHMDIISMAPEDYPLQKKRHSDEFLRTIAHLRPRTNKYGAMFRIRSEMALAIHQFYREKGFRYLHAPVITGSDCEGAGEMFRVTNLDLAGVATSGKMDPSDDFFGQEANLTVSGQLSAEMFALSLGDVYTFGPTFRAENSNTSRHVAEFWMLEPEMAFCDLDGNMDHGEELIKYLTRHAMEQCEEDLSLFTKFVDKGLSNVLSVLVNEPYERITYAQAVDILLKSGKRFEYKVESGIDLQSEHERFLAEVYFKKPVFLTHYPKTIKPFYMRVNDDNETVAAVDLLVPRIGEIIGGSQREERLDVLENRMNEMNLPGEAYWWYLDSRRFGSVPHSGFGMGFERFLMLITGVTNIRDVVPFPRTPGSIDF</sequence>
<dbReference type="PROSITE" id="PS50862">
    <property type="entry name" value="AA_TRNA_LIGASE_II"/>
    <property type="match status" value="1"/>
</dbReference>
<evidence type="ECO:0000256" key="5">
    <source>
        <dbReference type="ARBA" id="ARBA00022917"/>
    </source>
</evidence>